<accession>A0A699WUC9</accession>
<sequence length="70" mass="7820">LRGSCKVADVAKIALHRLNLGIDVVGAKFRHVPVRELVGRVVGNWRDVEVFLAARRGQLRAQAQRHGVRK</sequence>
<proteinExistence type="predicted"/>
<evidence type="ECO:0000313" key="1">
    <source>
        <dbReference type="EMBL" id="GFD51225.1"/>
    </source>
</evidence>
<dbReference type="EMBL" id="BKCJ011767267">
    <property type="protein sequence ID" value="GFD51225.1"/>
    <property type="molecule type" value="Genomic_DNA"/>
</dbReference>
<organism evidence="1">
    <name type="scientific">Tanacetum cinerariifolium</name>
    <name type="common">Dalmatian daisy</name>
    <name type="synonym">Chrysanthemum cinerariifolium</name>
    <dbReference type="NCBI Taxonomy" id="118510"/>
    <lineage>
        <taxon>Eukaryota</taxon>
        <taxon>Viridiplantae</taxon>
        <taxon>Streptophyta</taxon>
        <taxon>Embryophyta</taxon>
        <taxon>Tracheophyta</taxon>
        <taxon>Spermatophyta</taxon>
        <taxon>Magnoliopsida</taxon>
        <taxon>eudicotyledons</taxon>
        <taxon>Gunneridae</taxon>
        <taxon>Pentapetalae</taxon>
        <taxon>asterids</taxon>
        <taxon>campanulids</taxon>
        <taxon>Asterales</taxon>
        <taxon>Asteraceae</taxon>
        <taxon>Asteroideae</taxon>
        <taxon>Anthemideae</taxon>
        <taxon>Anthemidinae</taxon>
        <taxon>Tanacetum</taxon>
    </lineage>
</organism>
<name>A0A699WUC9_TANCI</name>
<feature type="non-terminal residue" evidence="1">
    <location>
        <position position="1"/>
    </location>
</feature>
<comment type="caution">
    <text evidence="1">The sequence shown here is derived from an EMBL/GenBank/DDBJ whole genome shotgun (WGS) entry which is preliminary data.</text>
</comment>
<gene>
    <name evidence="1" type="ORF">Tci_923194</name>
</gene>
<protein>
    <submittedName>
        <fullName evidence="1">Uncharacterized protein</fullName>
    </submittedName>
</protein>
<dbReference type="AlphaFoldDB" id="A0A699WUC9"/>
<reference evidence="1" key="1">
    <citation type="journal article" date="2019" name="Sci. Rep.">
        <title>Draft genome of Tanacetum cinerariifolium, the natural source of mosquito coil.</title>
        <authorList>
            <person name="Yamashiro T."/>
            <person name="Shiraishi A."/>
            <person name="Satake H."/>
            <person name="Nakayama K."/>
        </authorList>
    </citation>
    <scope>NUCLEOTIDE SEQUENCE</scope>
</reference>